<protein>
    <submittedName>
        <fullName evidence="2">Acyl-CoA thioesterase</fullName>
    </submittedName>
</protein>
<dbReference type="InterPro" id="IPR050563">
    <property type="entry name" value="4-hydroxybenzoyl-CoA_TE"/>
</dbReference>
<comment type="caution">
    <text evidence="2">The sequence shown here is derived from an EMBL/GenBank/DDBJ whole genome shotgun (WGS) entry which is preliminary data.</text>
</comment>
<dbReference type="InterPro" id="IPR029069">
    <property type="entry name" value="HotDog_dom_sf"/>
</dbReference>
<evidence type="ECO:0000256" key="1">
    <source>
        <dbReference type="SAM" id="MobiDB-lite"/>
    </source>
</evidence>
<gene>
    <name evidence="2" type="ORF">L0M17_08335</name>
</gene>
<dbReference type="SUPFAM" id="SSF54637">
    <property type="entry name" value="Thioesterase/thiol ester dehydrase-isomerase"/>
    <property type="match status" value="1"/>
</dbReference>
<dbReference type="RefSeq" id="WP_241053476.1">
    <property type="nucleotide sequence ID" value="NZ_JAKZBV010000001.1"/>
</dbReference>
<dbReference type="Proteomes" id="UP001202922">
    <property type="component" value="Unassembled WGS sequence"/>
</dbReference>
<evidence type="ECO:0000313" key="2">
    <source>
        <dbReference type="EMBL" id="MCH6469986.1"/>
    </source>
</evidence>
<name>A0ABS9TZY0_9MICC</name>
<reference evidence="2 3" key="1">
    <citation type="submission" date="2022-03" db="EMBL/GenBank/DDBJ databases">
        <title>Sinomonas sp. isolated from a soil.</title>
        <authorList>
            <person name="Han J."/>
            <person name="Kim D.-U."/>
        </authorList>
    </citation>
    <scope>NUCLEOTIDE SEQUENCE [LARGE SCALE GENOMIC DNA]</scope>
    <source>
        <strain evidence="2 3">5-5</strain>
    </source>
</reference>
<dbReference type="PANTHER" id="PTHR31793">
    <property type="entry name" value="4-HYDROXYBENZOYL-COA THIOESTERASE FAMILY MEMBER"/>
    <property type="match status" value="1"/>
</dbReference>
<dbReference type="PANTHER" id="PTHR31793:SF24">
    <property type="entry name" value="LONG-CHAIN ACYL-COA THIOESTERASE FADM"/>
    <property type="match status" value="1"/>
</dbReference>
<dbReference type="Gene3D" id="3.10.129.10">
    <property type="entry name" value="Hotdog Thioesterase"/>
    <property type="match status" value="1"/>
</dbReference>
<feature type="compositionally biased region" description="Low complexity" evidence="1">
    <location>
        <begin position="172"/>
        <end position="190"/>
    </location>
</feature>
<organism evidence="2 3">
    <name type="scientific">Sinomonas terrae</name>
    <dbReference type="NCBI Taxonomy" id="2908838"/>
    <lineage>
        <taxon>Bacteria</taxon>
        <taxon>Bacillati</taxon>
        <taxon>Actinomycetota</taxon>
        <taxon>Actinomycetes</taxon>
        <taxon>Micrococcales</taxon>
        <taxon>Micrococcaceae</taxon>
        <taxon>Sinomonas</taxon>
    </lineage>
</organism>
<proteinExistence type="predicted"/>
<dbReference type="EMBL" id="JAKZBV010000001">
    <property type="protein sequence ID" value="MCH6469986.1"/>
    <property type="molecule type" value="Genomic_DNA"/>
</dbReference>
<evidence type="ECO:0000313" key="3">
    <source>
        <dbReference type="Proteomes" id="UP001202922"/>
    </source>
</evidence>
<accession>A0ABS9TZY0</accession>
<keyword evidence="3" id="KW-1185">Reference proteome</keyword>
<feature type="region of interest" description="Disordered" evidence="1">
    <location>
        <begin position="165"/>
        <end position="190"/>
    </location>
</feature>
<dbReference type="CDD" id="cd00586">
    <property type="entry name" value="4HBT"/>
    <property type="match status" value="1"/>
</dbReference>
<dbReference type="Pfam" id="PF13279">
    <property type="entry name" value="4HBT_2"/>
    <property type="match status" value="1"/>
</dbReference>
<sequence length="190" mass="20151">MPAAYQFPLQLRFGDVDSYGHVNNVRFLQFLEDARVHWLREPLPEGVGGFGSASGRGGGTESTMFDYVTAENFTLVGRHEIEYLAPLLYRPAPIAVNLWMTRLGGSSFDLGYSVAEPDGSAIYAYASTSMVLVSRSTGLPVRLPAGLREAFGHYSGPAVPFRRRPPLPAEVTAGAPGAATAGTSANGGAA</sequence>